<evidence type="ECO:0000313" key="3">
    <source>
        <dbReference type="EMBL" id="GHI16555.1"/>
    </source>
</evidence>
<gene>
    <name evidence="3" type="ORF">Scinn_60180</name>
</gene>
<keyword evidence="2" id="KW-0472">Membrane</keyword>
<evidence type="ECO:0000256" key="2">
    <source>
        <dbReference type="SAM" id="Phobius"/>
    </source>
</evidence>
<comment type="caution">
    <text evidence="3">The sequence shown here is derived from an EMBL/GenBank/DDBJ whole genome shotgun (WGS) entry which is preliminary data.</text>
</comment>
<keyword evidence="2" id="KW-0812">Transmembrane</keyword>
<protein>
    <recommendedName>
        <fullName evidence="5">Serine/threonine protein kinase</fullName>
    </recommendedName>
</protein>
<dbReference type="Proteomes" id="UP000660554">
    <property type="component" value="Unassembled WGS sequence"/>
</dbReference>
<feature type="transmembrane region" description="Helical" evidence="2">
    <location>
        <begin position="65"/>
        <end position="83"/>
    </location>
</feature>
<keyword evidence="4" id="KW-1185">Reference proteome</keyword>
<dbReference type="EMBL" id="BNDV01000016">
    <property type="protein sequence ID" value="GHI16555.1"/>
    <property type="molecule type" value="Genomic_DNA"/>
</dbReference>
<reference evidence="4" key="1">
    <citation type="submission" date="2020-09" db="EMBL/GenBank/DDBJ databases">
        <title>Whole genome shotgun sequence of Streptomyces cinnamonensis NBRC 15873.</title>
        <authorList>
            <person name="Komaki H."/>
            <person name="Tamura T."/>
        </authorList>
    </citation>
    <scope>NUCLEOTIDE SEQUENCE [LARGE SCALE GENOMIC DNA]</scope>
    <source>
        <strain evidence="4">NBRC 15873</strain>
    </source>
</reference>
<evidence type="ECO:0000256" key="1">
    <source>
        <dbReference type="SAM" id="MobiDB-lite"/>
    </source>
</evidence>
<name>A0ABQ3NUV2_STRVG</name>
<proteinExistence type="predicted"/>
<evidence type="ECO:0008006" key="5">
    <source>
        <dbReference type="Google" id="ProtNLM"/>
    </source>
</evidence>
<sequence length="219" mass="22105">MPAPQDFAVGSIVSYLGNRANVTGHAADGSVEIRMLSTGSELSVPPDRLSSLTPPAAAGPPLSRAGLFAGAGLVAIIALAFLLGSGGSDPDESASAIPHVSAVPVAPESHPAVSPSTPATPQANDTPTPRAAPSYSAGVPPWVKRVQDVEAAYILPGNPDEEDPADRRDSVVIKYTSGDAGHRCTAMRALAGTEHGVIAYTPTGVAVDSNGCLSVKLNP</sequence>
<keyword evidence="2" id="KW-1133">Transmembrane helix</keyword>
<organism evidence="3 4">
    <name type="scientific">Streptomyces virginiae</name>
    <name type="common">Streptomyces cinnamonensis</name>
    <dbReference type="NCBI Taxonomy" id="1961"/>
    <lineage>
        <taxon>Bacteria</taxon>
        <taxon>Bacillati</taxon>
        <taxon>Actinomycetota</taxon>
        <taxon>Actinomycetes</taxon>
        <taxon>Kitasatosporales</taxon>
        <taxon>Streptomycetaceae</taxon>
        <taxon>Streptomyces</taxon>
    </lineage>
</organism>
<feature type="region of interest" description="Disordered" evidence="1">
    <location>
        <begin position="105"/>
        <end position="139"/>
    </location>
</feature>
<feature type="compositionally biased region" description="Polar residues" evidence="1">
    <location>
        <begin position="114"/>
        <end position="127"/>
    </location>
</feature>
<accession>A0ABQ3NUV2</accession>
<evidence type="ECO:0000313" key="4">
    <source>
        <dbReference type="Proteomes" id="UP000660554"/>
    </source>
</evidence>